<organism evidence="1 2">
    <name type="scientific">Periplaneta americana</name>
    <name type="common">American cockroach</name>
    <name type="synonym">Blatta americana</name>
    <dbReference type="NCBI Taxonomy" id="6978"/>
    <lineage>
        <taxon>Eukaryota</taxon>
        <taxon>Metazoa</taxon>
        <taxon>Ecdysozoa</taxon>
        <taxon>Arthropoda</taxon>
        <taxon>Hexapoda</taxon>
        <taxon>Insecta</taxon>
        <taxon>Pterygota</taxon>
        <taxon>Neoptera</taxon>
        <taxon>Polyneoptera</taxon>
        <taxon>Dictyoptera</taxon>
        <taxon>Blattodea</taxon>
        <taxon>Blattoidea</taxon>
        <taxon>Blattidae</taxon>
        <taxon>Blattinae</taxon>
        <taxon>Periplaneta</taxon>
    </lineage>
</organism>
<keyword evidence="2" id="KW-1185">Reference proteome</keyword>
<protein>
    <submittedName>
        <fullName evidence="1">Uncharacterized protein</fullName>
    </submittedName>
</protein>
<accession>A0ABQ8SMH7</accession>
<comment type="caution">
    <text evidence="1">The sequence shown here is derived from an EMBL/GenBank/DDBJ whole genome shotgun (WGS) entry which is preliminary data.</text>
</comment>
<dbReference type="Proteomes" id="UP001148838">
    <property type="component" value="Unassembled WGS sequence"/>
</dbReference>
<sequence>MAGLCEDGNELPAGSEFQSLGRAIVKEDEYEEVRWDGIVSIVSWRERVFRLWWEERFPLNYAQSAKALACRSRVALGRGFDSRLGRLRGWVFSEIFPNRVLSGACHNLKPAVRCTSVYMAQFTLAVLGSGQPTALALSVSKISFERLPYTRDGTAEITPVPGQQRQGF</sequence>
<evidence type="ECO:0000313" key="1">
    <source>
        <dbReference type="EMBL" id="KAJ4435374.1"/>
    </source>
</evidence>
<dbReference type="EMBL" id="JAJSOF020000023">
    <property type="protein sequence ID" value="KAJ4435374.1"/>
    <property type="molecule type" value="Genomic_DNA"/>
</dbReference>
<proteinExistence type="predicted"/>
<gene>
    <name evidence="1" type="ORF">ANN_17988</name>
</gene>
<name>A0ABQ8SMH7_PERAM</name>
<reference evidence="1 2" key="1">
    <citation type="journal article" date="2022" name="Allergy">
        <title>Genome assembly and annotation of Periplaneta americana reveal a comprehensive cockroach allergen profile.</title>
        <authorList>
            <person name="Wang L."/>
            <person name="Xiong Q."/>
            <person name="Saelim N."/>
            <person name="Wang L."/>
            <person name="Nong W."/>
            <person name="Wan A.T."/>
            <person name="Shi M."/>
            <person name="Liu X."/>
            <person name="Cao Q."/>
            <person name="Hui J.H.L."/>
            <person name="Sookrung N."/>
            <person name="Leung T.F."/>
            <person name="Tungtrongchitr A."/>
            <person name="Tsui S.K.W."/>
        </authorList>
    </citation>
    <scope>NUCLEOTIDE SEQUENCE [LARGE SCALE GENOMIC DNA]</scope>
    <source>
        <strain evidence="1">PWHHKU_190912</strain>
    </source>
</reference>
<evidence type="ECO:0000313" key="2">
    <source>
        <dbReference type="Proteomes" id="UP001148838"/>
    </source>
</evidence>